<reference evidence="3" key="1">
    <citation type="journal article" date="2019" name="Int. J. Syst. Evol. Microbiol.">
        <title>The Global Catalogue of Microorganisms (GCM) 10K type strain sequencing project: providing services to taxonomists for standard genome sequencing and annotation.</title>
        <authorList>
            <consortium name="The Broad Institute Genomics Platform"/>
            <consortium name="The Broad Institute Genome Sequencing Center for Infectious Disease"/>
            <person name="Wu L."/>
            <person name="Ma J."/>
        </authorList>
    </citation>
    <scope>NUCLEOTIDE SEQUENCE [LARGE SCALE GENOMIC DNA]</scope>
    <source>
        <strain evidence="3">JCM 18541</strain>
    </source>
</reference>
<dbReference type="RefSeq" id="WP_345444193.1">
    <property type="nucleotide sequence ID" value="NZ_BAABKP010000001.1"/>
</dbReference>
<dbReference type="InterPro" id="IPR017703">
    <property type="entry name" value="YgfZ/GCV_T_CS"/>
</dbReference>
<comment type="caution">
    <text evidence="2">The sequence shown here is derived from an EMBL/GenBank/DDBJ whole genome shotgun (WGS) entry which is preliminary data.</text>
</comment>
<sequence length="383" mass="41528">MTKTDYRSPLLSRKGAFGALGPDAGVAAHYGDPNAEQRTLARKVHLTLVDYSQLGVVTVEGPDRLSWLTTLSSQVLTNLDEAQSAELLLLSPQGRIDFWAAAVENDGAVWLITERSAAAELTAYLERMKFMLRVEMTNRTDTHAVLGSTLDPRTVESAPAVLREGIVWQDPWANGVADGGYTYTQAGVEHPGSGYSWYLTVVPSHQLLDATEGVALAGSWAADALRIEAWRPRLGNEVDERTIPHELDLMRTAVHMNKGCYKGQETVARVHNLGHPPRRMTFLDLDGSEHTLPRVGTPVFAGEKKVGYISSVALHHEAGPIALALLKRSVDPASELRAIDDGDFDGDGNPAPATHYACSQTVIVAPDAGQVAGRRNMGDFFRG</sequence>
<dbReference type="PANTHER" id="PTHR22602">
    <property type="entry name" value="TRANSFERASE CAF17, MITOCHONDRIAL-RELATED"/>
    <property type="match status" value="1"/>
</dbReference>
<dbReference type="InterPro" id="IPR045179">
    <property type="entry name" value="YgfZ/GcvT"/>
</dbReference>
<dbReference type="Gene3D" id="3.30.1360.120">
    <property type="entry name" value="Probable tRNA modification gtpase trme, domain 1"/>
    <property type="match status" value="1"/>
</dbReference>
<keyword evidence="3" id="KW-1185">Reference proteome</keyword>
<dbReference type="EMBL" id="BAABKP010000001">
    <property type="protein sequence ID" value="GAA4789530.1"/>
    <property type="molecule type" value="Genomic_DNA"/>
</dbReference>
<dbReference type="PIRSF" id="PIRSF006487">
    <property type="entry name" value="GcvT"/>
    <property type="match status" value="1"/>
</dbReference>
<keyword evidence="1" id="KW-0809">Transit peptide</keyword>
<name>A0ABP9B232_9MICC</name>
<dbReference type="PANTHER" id="PTHR22602:SF0">
    <property type="entry name" value="TRANSFERASE CAF17, MITOCHONDRIAL-RELATED"/>
    <property type="match status" value="1"/>
</dbReference>
<proteinExistence type="predicted"/>
<gene>
    <name evidence="2" type="ORF">GCM10023352_04310</name>
</gene>
<dbReference type="InterPro" id="IPR027266">
    <property type="entry name" value="TrmE/GcvT-like"/>
</dbReference>
<evidence type="ECO:0000313" key="3">
    <source>
        <dbReference type="Proteomes" id="UP001500187"/>
    </source>
</evidence>
<dbReference type="NCBIfam" id="TIGR03317">
    <property type="entry name" value="ygfZ_signature"/>
    <property type="match status" value="1"/>
</dbReference>
<evidence type="ECO:0000256" key="1">
    <source>
        <dbReference type="ARBA" id="ARBA00022946"/>
    </source>
</evidence>
<organism evidence="2 3">
    <name type="scientific">Rothia endophytica</name>
    <dbReference type="NCBI Taxonomy" id="1324766"/>
    <lineage>
        <taxon>Bacteria</taxon>
        <taxon>Bacillati</taxon>
        <taxon>Actinomycetota</taxon>
        <taxon>Actinomycetes</taxon>
        <taxon>Micrococcales</taxon>
        <taxon>Micrococcaceae</taxon>
        <taxon>Rothia</taxon>
    </lineage>
</organism>
<dbReference type="SUPFAM" id="SSF103025">
    <property type="entry name" value="Folate-binding domain"/>
    <property type="match status" value="1"/>
</dbReference>
<protein>
    <submittedName>
        <fullName evidence="2">Folate-binding protein YgfZ</fullName>
    </submittedName>
</protein>
<evidence type="ECO:0000313" key="2">
    <source>
        <dbReference type="EMBL" id="GAA4789530.1"/>
    </source>
</evidence>
<dbReference type="Proteomes" id="UP001500187">
    <property type="component" value="Unassembled WGS sequence"/>
</dbReference>
<accession>A0ABP9B232</accession>